<dbReference type="AlphaFoldDB" id="A0AAV3X9A3"/>
<gene>
    <name evidence="1" type="ORF">MiSe_27020</name>
</gene>
<sequence length="132" mass="14624">MKLFPLYAVLLGLYSATNPVVTDNPTLVSQTRVEEFILRGNEPFWSVTISRNGIIYSTPESPNRRYPYTAPISAAGRPPDLVRVYRLNGQPSGILVIKKADSCSDTMSDIVYPYSATLILGNRVLEGCAQKR</sequence>
<evidence type="ECO:0000313" key="1">
    <source>
        <dbReference type="EMBL" id="GET37948.1"/>
    </source>
</evidence>
<proteinExistence type="predicted"/>
<dbReference type="Proteomes" id="UP001050975">
    <property type="component" value="Unassembled WGS sequence"/>
</dbReference>
<name>A0AAV3X9A3_9CYAN</name>
<accession>A0AAV3X9A3</accession>
<dbReference type="RefSeq" id="WP_226580282.1">
    <property type="nucleotide sequence ID" value="NZ_BLAY01000036.1"/>
</dbReference>
<protein>
    <submittedName>
        <fullName evidence="1">Uncharacterized protein</fullName>
    </submittedName>
</protein>
<reference evidence="1" key="1">
    <citation type="submission" date="2019-10" db="EMBL/GenBank/DDBJ databases">
        <title>Draft genome sequece of Microseira wollei NIES-4236.</title>
        <authorList>
            <person name="Yamaguchi H."/>
            <person name="Suzuki S."/>
            <person name="Kawachi M."/>
        </authorList>
    </citation>
    <scope>NUCLEOTIDE SEQUENCE</scope>
    <source>
        <strain evidence="1">NIES-4236</strain>
    </source>
</reference>
<keyword evidence="2" id="KW-1185">Reference proteome</keyword>
<organism evidence="1 2">
    <name type="scientific">Microseira wollei NIES-4236</name>
    <dbReference type="NCBI Taxonomy" id="2530354"/>
    <lineage>
        <taxon>Bacteria</taxon>
        <taxon>Bacillati</taxon>
        <taxon>Cyanobacteriota</taxon>
        <taxon>Cyanophyceae</taxon>
        <taxon>Oscillatoriophycideae</taxon>
        <taxon>Aerosakkonematales</taxon>
        <taxon>Aerosakkonemataceae</taxon>
        <taxon>Microseira</taxon>
    </lineage>
</organism>
<dbReference type="EMBL" id="BLAY01000036">
    <property type="protein sequence ID" value="GET37948.1"/>
    <property type="molecule type" value="Genomic_DNA"/>
</dbReference>
<comment type="caution">
    <text evidence="1">The sequence shown here is derived from an EMBL/GenBank/DDBJ whole genome shotgun (WGS) entry which is preliminary data.</text>
</comment>
<evidence type="ECO:0000313" key="2">
    <source>
        <dbReference type="Proteomes" id="UP001050975"/>
    </source>
</evidence>